<dbReference type="Proteomes" id="UP000254925">
    <property type="component" value="Unassembled WGS sequence"/>
</dbReference>
<dbReference type="AlphaFoldDB" id="A0A370H3V8"/>
<evidence type="ECO:0000313" key="2">
    <source>
        <dbReference type="EMBL" id="RDI50396.1"/>
    </source>
</evidence>
<keyword evidence="1" id="KW-0812">Transmembrane</keyword>
<keyword evidence="3" id="KW-1185">Reference proteome</keyword>
<dbReference type="RefSeq" id="WP_114773485.1">
    <property type="nucleotide sequence ID" value="NZ_QQBB01000022.1"/>
</dbReference>
<accession>A0A370H3V8</accession>
<keyword evidence="1" id="KW-0472">Membrane</keyword>
<sequence>MDVLGDQLIVVVLLGAILAIGLALLLLLMLLAKRTWNWITGDRLQPHKREVQPSNAAPISGAASTAGITATDLFVIRSNLEAVSRQIEDLEHKLRQSAKTQANVVELRRK</sequence>
<comment type="caution">
    <text evidence="2">The sequence shown here is derived from an EMBL/GenBank/DDBJ whole genome shotgun (WGS) entry which is preliminary data.</text>
</comment>
<feature type="transmembrane region" description="Helical" evidence="1">
    <location>
        <begin position="12"/>
        <end position="32"/>
    </location>
</feature>
<reference evidence="2 3" key="1">
    <citation type="submission" date="2018-07" db="EMBL/GenBank/DDBJ databases">
        <title>Genomic Encyclopedia of Type Strains, Phase IV (KMG-IV): sequencing the most valuable type-strain genomes for metagenomic binning, comparative biology and taxonomic classification.</title>
        <authorList>
            <person name="Goeker M."/>
        </authorList>
    </citation>
    <scope>NUCLEOTIDE SEQUENCE [LARGE SCALE GENOMIC DNA]</scope>
    <source>
        <strain evidence="2 3">DSM 14364</strain>
    </source>
</reference>
<keyword evidence="1" id="KW-1133">Transmembrane helix</keyword>
<gene>
    <name evidence="2" type="ORF">DES45_12212</name>
</gene>
<name>A0A370H3V8_9HYPH</name>
<dbReference type="OrthoDB" id="9846124at2"/>
<evidence type="ECO:0000313" key="3">
    <source>
        <dbReference type="Proteomes" id="UP000254925"/>
    </source>
</evidence>
<dbReference type="EMBL" id="QQBB01000022">
    <property type="protein sequence ID" value="RDI50396.1"/>
    <property type="molecule type" value="Genomic_DNA"/>
</dbReference>
<evidence type="ECO:0000256" key="1">
    <source>
        <dbReference type="SAM" id="Phobius"/>
    </source>
</evidence>
<proteinExistence type="predicted"/>
<protein>
    <submittedName>
        <fullName evidence="2">Uncharacterized protein</fullName>
    </submittedName>
</protein>
<organism evidence="2 3">
    <name type="scientific">Microvirga subterranea</name>
    <dbReference type="NCBI Taxonomy" id="186651"/>
    <lineage>
        <taxon>Bacteria</taxon>
        <taxon>Pseudomonadati</taxon>
        <taxon>Pseudomonadota</taxon>
        <taxon>Alphaproteobacteria</taxon>
        <taxon>Hyphomicrobiales</taxon>
        <taxon>Methylobacteriaceae</taxon>
        <taxon>Microvirga</taxon>
    </lineage>
</organism>